<keyword evidence="1" id="KW-1133">Transmembrane helix</keyword>
<evidence type="ECO:0000256" key="1">
    <source>
        <dbReference type="SAM" id="Phobius"/>
    </source>
</evidence>
<dbReference type="EMBL" id="MG755791">
    <property type="protein sequence ID" value="AWT38147.1"/>
    <property type="molecule type" value="Genomic_DNA"/>
</dbReference>
<gene>
    <name evidence="3" type="primary">ycf90</name>
</gene>
<feature type="signal peptide" evidence="2">
    <location>
        <begin position="1"/>
        <end position="39"/>
    </location>
</feature>
<organism evidence="3">
    <name type="scientific">Proboscia sp</name>
    <dbReference type="NCBI Taxonomy" id="1923967"/>
    <lineage>
        <taxon>Eukaryota</taxon>
        <taxon>Sar</taxon>
        <taxon>Stramenopiles</taxon>
        <taxon>Ochrophyta</taxon>
        <taxon>Bacillariophyta</taxon>
        <taxon>Coscinodiscophyceae</taxon>
        <taxon>Rhizosoleniophycidae</taxon>
        <taxon>Rhizosoleniales</taxon>
        <taxon>Rhizosoleniaceae</taxon>
        <taxon>Proboscia</taxon>
    </lineage>
</organism>
<proteinExistence type="predicted"/>
<name>A0A2U9NM33_9STRA</name>
<feature type="chain" id="PRO_5016133685" evidence="2">
    <location>
        <begin position="40"/>
        <end position="728"/>
    </location>
</feature>
<keyword evidence="3" id="KW-0934">Plastid</keyword>
<evidence type="ECO:0000313" key="3">
    <source>
        <dbReference type="EMBL" id="AWT38147.1"/>
    </source>
</evidence>
<dbReference type="AlphaFoldDB" id="A0A2U9NM33"/>
<reference evidence="3" key="1">
    <citation type="journal article" date="2018" name="Adv. Bot. Res.">
        <title>Evolution of the Plastid Genomes in Diatoms.</title>
        <authorList>
            <person name="Yu M."/>
            <person name="Ashworth M.P."/>
            <person name="Hajrah N.H."/>
            <person name="Khiyami M.A."/>
            <person name="Sabir M.J."/>
            <person name="Alhebshi A.M."/>
            <person name="Al-Malki A.L."/>
            <person name="Sabir J.S.M."/>
            <person name="Theriot E.C."/>
            <person name="Jansen R.K."/>
        </authorList>
    </citation>
    <scope>NUCLEOTIDE SEQUENCE</scope>
</reference>
<feature type="transmembrane region" description="Helical" evidence="1">
    <location>
        <begin position="616"/>
        <end position="637"/>
    </location>
</feature>
<keyword evidence="1" id="KW-0812">Transmembrane</keyword>
<sequence>MNTNMQINSNYFGLRVFKRVKYFIFFFLVICTSQGRCSAEVEGVKEVSEPETIVYTKNEDSSTNLNTAENLNFNKFSIFGKRKYKKLVRQKRTEDFINLLNEISGDSDTPEKSTIEAYTPYEYEKPLGTKITRKNLAEGTNIKTGAANRLRIKELGLTRGTAHYTNPRVIENPNIYGPYLSAMLRDENLQELIMLREDELCEAFERAYIEENVLNSNPWFGKVKREKAKIIARKNEELKLYGRFLKVGENPNATLREKVIDIEARRRLGIEDFDEEVLARIDWDSDVDLDTVIREKLQVHPFFYKYLAPIYSDEDVEESSPEDFIRATDKNMTFRADDYNITLELNDELPFLNRYLNLTLDNLLHYGPTYGEVVNSLYILMLIRFFSLCIKYDPKSSFIISIIGFVSAYSYLKMFRAVLMCGYDTFPGTPNLFRLSSDVHLYTEFDESMKENAKSFYRTTNTKPDPYPMGGESPFYFVVKKVLFWLRCKIYENPSVHDFIQDYYYNRVPDFLIWDKIVPIYLKVNEFVYYYFQIIRRLINNDNIDNILQSIYLSQFLRSCRKYIPYPLYWHLGIIFIIQNQFFPKWKTCMLKLDQFIQLKLVPEMRYEEILTVEYIRSYVFMFAVYLIMLAMLHAACNQYYYLPFISEMVDSFFGKRSEFKTSKFLTKNPQFGGGDLSWQNQWEFMEARRGDFKFWYGLLGKPRKYILPKWVRIFNPIWWLKKLKGKK</sequence>
<keyword evidence="2" id="KW-0732">Signal</keyword>
<evidence type="ECO:0000256" key="2">
    <source>
        <dbReference type="SAM" id="SignalP"/>
    </source>
</evidence>
<keyword evidence="1" id="KW-0472">Membrane</keyword>
<protein>
    <submittedName>
        <fullName evidence="3">Uncharacterized protein</fullName>
    </submittedName>
</protein>
<accession>A0A2U9NM33</accession>
<geneLocation type="chloroplast" evidence="3"/>
<keyword evidence="3" id="KW-0150">Chloroplast</keyword>